<protein>
    <submittedName>
        <fullName evidence="9">ABC transporter permease</fullName>
    </submittedName>
</protein>
<gene>
    <name evidence="9" type="ORF">QQ44_08730</name>
</gene>
<organism evidence="9 10">
    <name type="scientific">Mycolicibacterium setense</name>
    <dbReference type="NCBI Taxonomy" id="431269"/>
    <lineage>
        <taxon>Bacteria</taxon>
        <taxon>Bacillati</taxon>
        <taxon>Actinomycetota</taxon>
        <taxon>Actinomycetes</taxon>
        <taxon>Mycobacteriales</taxon>
        <taxon>Mycobacteriaceae</taxon>
        <taxon>Mycolicibacterium</taxon>
    </lineage>
</organism>
<evidence type="ECO:0000259" key="8">
    <source>
        <dbReference type="PROSITE" id="PS50928"/>
    </source>
</evidence>
<comment type="similarity">
    <text evidence="7">Belongs to the binding-protein-dependent transport system permease family.</text>
</comment>
<feature type="transmembrane region" description="Helical" evidence="7">
    <location>
        <begin position="258"/>
        <end position="282"/>
    </location>
</feature>
<dbReference type="Proteomes" id="UP000031004">
    <property type="component" value="Unassembled WGS sequence"/>
</dbReference>
<keyword evidence="5 7" id="KW-1133">Transmembrane helix</keyword>
<evidence type="ECO:0000256" key="7">
    <source>
        <dbReference type="RuleBase" id="RU363032"/>
    </source>
</evidence>
<feature type="transmembrane region" description="Helical" evidence="7">
    <location>
        <begin position="211"/>
        <end position="238"/>
    </location>
</feature>
<keyword evidence="4 7" id="KW-0812">Transmembrane</keyword>
<keyword evidence="10" id="KW-1185">Reference proteome</keyword>
<comment type="caution">
    <text evidence="9">The sequence shown here is derived from an EMBL/GenBank/DDBJ whole genome shotgun (WGS) entry which is preliminary data.</text>
</comment>
<feature type="transmembrane region" description="Helical" evidence="7">
    <location>
        <begin position="153"/>
        <end position="172"/>
    </location>
</feature>
<comment type="subcellular location">
    <subcellularLocation>
        <location evidence="1 7">Cell membrane</location>
        <topology evidence="1 7">Multi-pass membrane protein</topology>
    </subcellularLocation>
</comment>
<feature type="domain" description="ABC transmembrane type-1" evidence="8">
    <location>
        <begin position="90"/>
        <end position="279"/>
    </location>
</feature>
<evidence type="ECO:0000313" key="9">
    <source>
        <dbReference type="EMBL" id="KHO25897.1"/>
    </source>
</evidence>
<keyword evidence="3" id="KW-1003">Cell membrane</keyword>
<dbReference type="PANTHER" id="PTHR43386:SF1">
    <property type="entry name" value="D,D-DIPEPTIDE TRANSPORT SYSTEM PERMEASE PROTEIN DDPC-RELATED"/>
    <property type="match status" value="1"/>
</dbReference>
<keyword evidence="2 7" id="KW-0813">Transport</keyword>
<dbReference type="Pfam" id="PF00528">
    <property type="entry name" value="BPD_transp_1"/>
    <property type="match status" value="1"/>
</dbReference>
<evidence type="ECO:0000256" key="2">
    <source>
        <dbReference type="ARBA" id="ARBA00022448"/>
    </source>
</evidence>
<evidence type="ECO:0000256" key="5">
    <source>
        <dbReference type="ARBA" id="ARBA00022989"/>
    </source>
</evidence>
<dbReference type="EMBL" id="JTLZ01000005">
    <property type="protein sequence ID" value="KHO25897.1"/>
    <property type="molecule type" value="Genomic_DNA"/>
</dbReference>
<dbReference type="PANTHER" id="PTHR43386">
    <property type="entry name" value="OLIGOPEPTIDE TRANSPORT SYSTEM PERMEASE PROTEIN APPC"/>
    <property type="match status" value="1"/>
</dbReference>
<evidence type="ECO:0000313" key="10">
    <source>
        <dbReference type="Proteomes" id="UP000031004"/>
    </source>
</evidence>
<sequence>MAIAIAFPTLARGGARRRLSWSWPRSTVLNWAGFSTVIVLTLLVVAVPILAPHDPLTPVGMPLQAPGKNGFLLGTDSVGRDILSRVLYGARSSWFAALVVVAVGLLIGGLVGLIAGTSGGWIDSMLMRITDAFLSLPAPVLAIAVVAALGPGFVHTLIAVSIVWWPFYARLVRGEVARMAARPHVEAAKLAGVSRFRLATRHLLPGALPNAFVAASLDLGTLILTVAALSFLGLGQSAPAPELGADSARNLSYFLQQWWIPVMPGLGVLVLALVGNVAGDCLRNLMKSHR</sequence>
<dbReference type="SUPFAM" id="SSF161098">
    <property type="entry name" value="MetI-like"/>
    <property type="match status" value="1"/>
</dbReference>
<evidence type="ECO:0000256" key="6">
    <source>
        <dbReference type="ARBA" id="ARBA00023136"/>
    </source>
</evidence>
<feature type="transmembrane region" description="Helical" evidence="7">
    <location>
        <begin position="129"/>
        <end position="147"/>
    </location>
</feature>
<dbReference type="RefSeq" id="WP_039318673.1">
    <property type="nucleotide sequence ID" value="NZ_JTLZ01000005.1"/>
</dbReference>
<keyword evidence="6 7" id="KW-0472">Membrane</keyword>
<dbReference type="CDD" id="cd06261">
    <property type="entry name" value="TM_PBP2"/>
    <property type="match status" value="1"/>
</dbReference>
<dbReference type="InterPro" id="IPR050366">
    <property type="entry name" value="BP-dependent_transpt_permease"/>
</dbReference>
<dbReference type="PROSITE" id="PS50928">
    <property type="entry name" value="ABC_TM1"/>
    <property type="match status" value="1"/>
</dbReference>
<dbReference type="InterPro" id="IPR035906">
    <property type="entry name" value="MetI-like_sf"/>
</dbReference>
<dbReference type="Gene3D" id="1.10.3720.10">
    <property type="entry name" value="MetI-like"/>
    <property type="match status" value="1"/>
</dbReference>
<feature type="transmembrane region" description="Helical" evidence="7">
    <location>
        <begin position="94"/>
        <end position="117"/>
    </location>
</feature>
<dbReference type="InterPro" id="IPR000515">
    <property type="entry name" value="MetI-like"/>
</dbReference>
<evidence type="ECO:0000256" key="4">
    <source>
        <dbReference type="ARBA" id="ARBA00022692"/>
    </source>
</evidence>
<accession>A0ABR4YUI8</accession>
<feature type="transmembrane region" description="Helical" evidence="7">
    <location>
        <begin position="28"/>
        <end position="51"/>
    </location>
</feature>
<reference evidence="9 10" key="1">
    <citation type="submission" date="2014-11" db="EMBL/GenBank/DDBJ databases">
        <title>Mycobacterium setense Manresensis Genome.</title>
        <authorList>
            <person name="Rech G."/>
            <person name="Sumoy L."/>
        </authorList>
    </citation>
    <scope>NUCLEOTIDE SEQUENCE [LARGE SCALE GENOMIC DNA]</scope>
    <source>
        <strain evidence="9 10">Manresensis</strain>
    </source>
</reference>
<evidence type="ECO:0000256" key="1">
    <source>
        <dbReference type="ARBA" id="ARBA00004651"/>
    </source>
</evidence>
<name>A0ABR4YUI8_9MYCO</name>
<proteinExistence type="inferred from homology"/>
<evidence type="ECO:0000256" key="3">
    <source>
        <dbReference type="ARBA" id="ARBA00022475"/>
    </source>
</evidence>